<keyword evidence="3" id="KW-1185">Reference proteome</keyword>
<feature type="compositionally biased region" description="Low complexity" evidence="1">
    <location>
        <begin position="62"/>
        <end position="74"/>
    </location>
</feature>
<accession>A0AAV2SK77</accession>
<feature type="compositionally biased region" description="Polar residues" evidence="1">
    <location>
        <begin position="22"/>
        <end position="41"/>
    </location>
</feature>
<name>A0AAV2SK77_MEGNR</name>
<feature type="region of interest" description="Disordered" evidence="1">
    <location>
        <begin position="62"/>
        <end position="116"/>
    </location>
</feature>
<dbReference type="Proteomes" id="UP001497623">
    <property type="component" value="Unassembled WGS sequence"/>
</dbReference>
<proteinExistence type="predicted"/>
<protein>
    <submittedName>
        <fullName evidence="2">Uncharacterized protein</fullName>
    </submittedName>
</protein>
<feature type="region of interest" description="Disordered" evidence="1">
    <location>
        <begin position="1"/>
        <end position="42"/>
    </location>
</feature>
<feature type="compositionally biased region" description="Acidic residues" evidence="1">
    <location>
        <begin position="1"/>
        <end position="15"/>
    </location>
</feature>
<sequence length="116" mass="11964">EDEEEDDDAEEDMGEVLDSVLSRDNSASSSRATSPVCSPSFQGFEESVSMGAKHDYIDLTSTSASASTSTSTSSGSVEVIYDSGGIPTAGGRLGNQGSGLLPPDQSSLLHPDETLD</sequence>
<feature type="compositionally biased region" description="Gly residues" evidence="1">
    <location>
        <begin position="87"/>
        <end position="97"/>
    </location>
</feature>
<evidence type="ECO:0000313" key="2">
    <source>
        <dbReference type="EMBL" id="CAL4214270.1"/>
    </source>
</evidence>
<comment type="caution">
    <text evidence="2">The sequence shown here is derived from an EMBL/GenBank/DDBJ whole genome shotgun (WGS) entry which is preliminary data.</text>
</comment>
<evidence type="ECO:0000256" key="1">
    <source>
        <dbReference type="SAM" id="MobiDB-lite"/>
    </source>
</evidence>
<organism evidence="2 3">
    <name type="scientific">Meganyctiphanes norvegica</name>
    <name type="common">Northern krill</name>
    <name type="synonym">Thysanopoda norvegica</name>
    <dbReference type="NCBI Taxonomy" id="48144"/>
    <lineage>
        <taxon>Eukaryota</taxon>
        <taxon>Metazoa</taxon>
        <taxon>Ecdysozoa</taxon>
        <taxon>Arthropoda</taxon>
        <taxon>Crustacea</taxon>
        <taxon>Multicrustacea</taxon>
        <taxon>Malacostraca</taxon>
        <taxon>Eumalacostraca</taxon>
        <taxon>Eucarida</taxon>
        <taxon>Euphausiacea</taxon>
        <taxon>Euphausiidae</taxon>
        <taxon>Meganyctiphanes</taxon>
    </lineage>
</organism>
<dbReference type="AlphaFoldDB" id="A0AAV2SK77"/>
<dbReference type="EMBL" id="CAXKWB010089729">
    <property type="protein sequence ID" value="CAL4214270.1"/>
    <property type="molecule type" value="Genomic_DNA"/>
</dbReference>
<evidence type="ECO:0000313" key="3">
    <source>
        <dbReference type="Proteomes" id="UP001497623"/>
    </source>
</evidence>
<feature type="non-terminal residue" evidence="2">
    <location>
        <position position="116"/>
    </location>
</feature>
<feature type="non-terminal residue" evidence="2">
    <location>
        <position position="1"/>
    </location>
</feature>
<reference evidence="2 3" key="1">
    <citation type="submission" date="2024-05" db="EMBL/GenBank/DDBJ databases">
        <authorList>
            <person name="Wallberg A."/>
        </authorList>
    </citation>
    <scope>NUCLEOTIDE SEQUENCE [LARGE SCALE GENOMIC DNA]</scope>
</reference>
<gene>
    <name evidence="2" type="ORF">MNOR_LOCUS38600</name>
</gene>